<name>A0A955I958_9BACT</name>
<evidence type="ECO:0000259" key="14">
    <source>
        <dbReference type="Pfam" id="PF06415"/>
    </source>
</evidence>
<evidence type="ECO:0000256" key="10">
    <source>
        <dbReference type="PIRSR" id="PIRSR001492-1"/>
    </source>
</evidence>
<feature type="active site" description="Phosphoserine intermediate" evidence="8 10">
    <location>
        <position position="64"/>
    </location>
</feature>
<feature type="binding site" evidence="8 12">
    <location>
        <position position="399"/>
    </location>
    <ligand>
        <name>Mn(2+)</name>
        <dbReference type="ChEBI" id="CHEBI:29035"/>
        <label>1</label>
    </ligand>
</feature>
<evidence type="ECO:0000256" key="7">
    <source>
        <dbReference type="ARBA" id="ARBA00023235"/>
    </source>
</evidence>
<feature type="binding site" evidence="8 11">
    <location>
        <position position="125"/>
    </location>
    <ligand>
        <name>substrate</name>
    </ligand>
</feature>
<dbReference type="PIRSF" id="PIRSF001492">
    <property type="entry name" value="IPGAM"/>
    <property type="match status" value="1"/>
</dbReference>
<feature type="binding site" evidence="8 12">
    <location>
        <position position="14"/>
    </location>
    <ligand>
        <name>Mn(2+)</name>
        <dbReference type="ChEBI" id="CHEBI:29035"/>
        <label>2</label>
    </ligand>
</feature>
<keyword evidence="7 8" id="KW-0413">Isomerase</keyword>
<evidence type="ECO:0000256" key="6">
    <source>
        <dbReference type="ARBA" id="ARBA00023211"/>
    </source>
</evidence>
<dbReference type="GO" id="GO:0004619">
    <property type="term" value="F:phosphoglycerate mutase activity"/>
    <property type="evidence" value="ECO:0007669"/>
    <property type="project" value="UniProtKB-UniRule"/>
</dbReference>
<evidence type="ECO:0000256" key="1">
    <source>
        <dbReference type="ARBA" id="ARBA00000370"/>
    </source>
</evidence>
<keyword evidence="5 8" id="KW-0324">Glycolysis</keyword>
<comment type="similarity">
    <text evidence="3 8">Belongs to the BPG-independent phosphoglycerate mutase family.</text>
</comment>
<dbReference type="PANTHER" id="PTHR31637:SF0">
    <property type="entry name" value="2,3-BISPHOSPHOGLYCERATE-INDEPENDENT PHOSPHOGLYCERATE MUTASE"/>
    <property type="match status" value="1"/>
</dbReference>
<evidence type="ECO:0000256" key="2">
    <source>
        <dbReference type="ARBA" id="ARBA00004798"/>
    </source>
</evidence>
<evidence type="ECO:0000256" key="11">
    <source>
        <dbReference type="PIRSR" id="PIRSR001492-2"/>
    </source>
</evidence>
<reference evidence="15" key="2">
    <citation type="journal article" date="2021" name="Microbiome">
        <title>Successional dynamics and alternative stable states in a saline activated sludge microbial community over 9 years.</title>
        <authorList>
            <person name="Wang Y."/>
            <person name="Ye J."/>
            <person name="Ju F."/>
            <person name="Liu L."/>
            <person name="Boyd J.A."/>
            <person name="Deng Y."/>
            <person name="Parks D.H."/>
            <person name="Jiang X."/>
            <person name="Yin X."/>
            <person name="Woodcroft B.J."/>
            <person name="Tyson G.W."/>
            <person name="Hugenholtz P."/>
            <person name="Polz M.F."/>
            <person name="Zhang T."/>
        </authorList>
    </citation>
    <scope>NUCLEOTIDE SEQUENCE</scope>
    <source>
        <strain evidence="15">HKST-UBA15</strain>
    </source>
</reference>
<dbReference type="EMBL" id="JAGQLL010000025">
    <property type="protein sequence ID" value="MCA9380061.1"/>
    <property type="molecule type" value="Genomic_DNA"/>
</dbReference>
<dbReference type="CDD" id="cd16010">
    <property type="entry name" value="iPGM"/>
    <property type="match status" value="1"/>
</dbReference>
<accession>A0A955I958</accession>
<dbReference type="NCBIfam" id="TIGR01307">
    <property type="entry name" value="pgm_bpd_ind"/>
    <property type="match status" value="1"/>
</dbReference>
<sequence>MTKKRKKVVLVIMDGWGIAPPDKFNAIDNAKTPNFDRLIREYPNTSLKTDGESVGLSEGQFGTSEINHLTIGSGRVIWQELPKIDKDIETGEFFTNTALLQTINHVVKNKSTLHLTGILSDGGVHSHIRHLFAILEMLDRLSFNYPISLHIYADGRDVAPKSITKYMKMLEKEISKRNKLKITISTLQGRVFLDRDRDWEKTDKAFQLIFKGTGNEIESWSSVVNLEYNRNQTDEYFEQYVLNKKHLLSANDGLIMTHFRTDRQYQIIKRILQEDIPNFEITSFVKASEEFETLKIAFPRDDVSGTLAEVISENGLKQSHVTETEKFPHLTYFLNGQRETELPKETWKMFESNRYVKPKYALEPTMRNYKIAQEVTNAIIHDTYDFIVANFSSPDMVGHTGNYHAAVVSAESVDHCLSKIYESIKDKLDDYVLMVTADHGNSEIMWDYKNDQPHTQHTLSKVPFIMVGNMNVELERGVSLIDIAPTILELLGLEKSTGMTGNSIIRD</sequence>
<feature type="binding site" evidence="8 12">
    <location>
        <position position="64"/>
    </location>
    <ligand>
        <name>Mn(2+)</name>
        <dbReference type="ChEBI" id="CHEBI:29035"/>
        <label>2</label>
    </ligand>
</feature>
<feature type="binding site" evidence="8 11">
    <location>
        <begin position="156"/>
        <end position="157"/>
    </location>
    <ligand>
        <name>substrate</name>
    </ligand>
</feature>
<gene>
    <name evidence="8 15" type="primary">gpmI</name>
    <name evidence="15" type="ORF">KC675_02675</name>
</gene>
<evidence type="ECO:0000256" key="4">
    <source>
        <dbReference type="ARBA" id="ARBA00022723"/>
    </source>
</evidence>
<dbReference type="InterPro" id="IPR011258">
    <property type="entry name" value="BPG-indep_PGM_N"/>
</dbReference>
<dbReference type="HAMAP" id="MF_01038">
    <property type="entry name" value="GpmI"/>
    <property type="match status" value="1"/>
</dbReference>
<dbReference type="EC" id="5.4.2.12" evidence="8 9"/>
<dbReference type="InterPro" id="IPR005995">
    <property type="entry name" value="Pgm_bpd_ind"/>
</dbReference>
<feature type="binding site" evidence="8 12">
    <location>
        <position position="438"/>
    </location>
    <ligand>
        <name>Mn(2+)</name>
        <dbReference type="ChEBI" id="CHEBI:29035"/>
        <label>2</label>
    </ligand>
</feature>
<feature type="binding site" evidence="8 11">
    <location>
        <position position="190"/>
    </location>
    <ligand>
        <name>substrate</name>
    </ligand>
</feature>
<dbReference type="Pfam" id="PF06415">
    <property type="entry name" value="iPGM_N"/>
    <property type="match status" value="1"/>
</dbReference>
<dbReference type="GO" id="GO:0006007">
    <property type="term" value="P:glucose catabolic process"/>
    <property type="evidence" value="ECO:0007669"/>
    <property type="project" value="InterPro"/>
</dbReference>
<comment type="cofactor">
    <cofactor evidence="8">
        <name>Mn(2+)</name>
        <dbReference type="ChEBI" id="CHEBI:29035"/>
    </cofactor>
    <text evidence="8">Binds 2 manganese ions per subunit.</text>
</comment>
<evidence type="ECO:0000256" key="5">
    <source>
        <dbReference type="ARBA" id="ARBA00023152"/>
    </source>
</evidence>
<evidence type="ECO:0000256" key="8">
    <source>
        <dbReference type="HAMAP-Rule" id="MF_01038"/>
    </source>
</evidence>
<feature type="binding site" evidence="8 12">
    <location>
        <position position="395"/>
    </location>
    <ligand>
        <name>Mn(2+)</name>
        <dbReference type="ChEBI" id="CHEBI:29035"/>
        <label>1</label>
    </ligand>
</feature>
<dbReference type="AlphaFoldDB" id="A0A955I958"/>
<comment type="catalytic activity">
    <reaction evidence="1 8">
        <text>(2R)-2-phosphoglycerate = (2R)-3-phosphoglycerate</text>
        <dbReference type="Rhea" id="RHEA:15901"/>
        <dbReference type="ChEBI" id="CHEBI:58272"/>
        <dbReference type="ChEBI" id="CHEBI:58289"/>
        <dbReference type="EC" id="5.4.2.12"/>
    </reaction>
</comment>
<feature type="binding site" evidence="8 11">
    <location>
        <position position="326"/>
    </location>
    <ligand>
        <name>substrate</name>
    </ligand>
</feature>
<evidence type="ECO:0000313" key="16">
    <source>
        <dbReference type="Proteomes" id="UP000745577"/>
    </source>
</evidence>
<comment type="caution">
    <text evidence="15">The sequence shown here is derived from an EMBL/GenBank/DDBJ whole genome shotgun (WGS) entry which is preliminary data.</text>
</comment>
<dbReference type="InterPro" id="IPR006124">
    <property type="entry name" value="Metalloenzyme"/>
</dbReference>
<evidence type="ECO:0000256" key="9">
    <source>
        <dbReference type="NCBIfam" id="TIGR01307"/>
    </source>
</evidence>
<dbReference type="SUPFAM" id="SSF53649">
    <property type="entry name" value="Alkaline phosphatase-like"/>
    <property type="match status" value="1"/>
</dbReference>
<organism evidence="15 16">
    <name type="scientific">Candidatus Dojkabacteria bacterium</name>
    <dbReference type="NCBI Taxonomy" id="2099670"/>
    <lineage>
        <taxon>Bacteria</taxon>
        <taxon>Candidatus Dojkabacteria</taxon>
    </lineage>
</organism>
<dbReference type="GO" id="GO:0005829">
    <property type="term" value="C:cytosol"/>
    <property type="evidence" value="ECO:0007669"/>
    <property type="project" value="TreeGrafter"/>
</dbReference>
<feature type="binding site" evidence="8 11">
    <location>
        <position position="195"/>
    </location>
    <ligand>
        <name>substrate</name>
    </ligand>
</feature>
<dbReference type="InterPro" id="IPR017850">
    <property type="entry name" value="Alkaline_phosphatase_core_sf"/>
</dbReference>
<evidence type="ECO:0000259" key="13">
    <source>
        <dbReference type="Pfam" id="PF01676"/>
    </source>
</evidence>
<evidence type="ECO:0000256" key="3">
    <source>
        <dbReference type="ARBA" id="ARBA00008819"/>
    </source>
</evidence>
<feature type="binding site" evidence="8 11">
    <location>
        <begin position="260"/>
        <end position="263"/>
    </location>
    <ligand>
        <name>substrate</name>
    </ligand>
</feature>
<keyword evidence="4 8" id="KW-0479">Metal-binding</keyword>
<dbReference type="PANTHER" id="PTHR31637">
    <property type="entry name" value="2,3-BISPHOSPHOGLYCERATE-INDEPENDENT PHOSPHOGLYCERATE MUTASE"/>
    <property type="match status" value="1"/>
</dbReference>
<dbReference type="Pfam" id="PF01676">
    <property type="entry name" value="Metalloenzyme"/>
    <property type="match status" value="1"/>
</dbReference>
<proteinExistence type="inferred from homology"/>
<dbReference type="GO" id="GO:0030145">
    <property type="term" value="F:manganese ion binding"/>
    <property type="evidence" value="ECO:0007669"/>
    <property type="project" value="UniProtKB-UniRule"/>
</dbReference>
<comment type="function">
    <text evidence="8">Catalyzes the interconversion of 2-phosphoglycerate and 3-phosphoglycerate.</text>
</comment>
<protein>
    <recommendedName>
        <fullName evidence="8 9">2,3-bisphosphoglycerate-independent phosphoglycerate mutase</fullName>
        <shortName evidence="8">BPG-independent PGAM</shortName>
        <shortName evidence="8">Phosphoglyceromutase</shortName>
        <shortName evidence="8">iPGM</shortName>
        <ecNumber evidence="8 9">5.4.2.12</ecNumber>
    </recommendedName>
</protein>
<dbReference type="InterPro" id="IPR036646">
    <property type="entry name" value="PGAM_B_sf"/>
</dbReference>
<feature type="domain" description="BPG-independent PGAM N-terminal" evidence="14">
    <location>
        <begin position="84"/>
        <end position="281"/>
    </location>
</feature>
<keyword evidence="6 8" id="KW-0464">Manganese</keyword>
<dbReference type="Proteomes" id="UP000745577">
    <property type="component" value="Unassembled WGS sequence"/>
</dbReference>
<dbReference type="Gene3D" id="3.40.720.10">
    <property type="entry name" value="Alkaline Phosphatase, subunit A"/>
    <property type="match status" value="1"/>
</dbReference>
<feature type="binding site" evidence="8 12">
    <location>
        <position position="439"/>
    </location>
    <ligand>
        <name>Mn(2+)</name>
        <dbReference type="ChEBI" id="CHEBI:29035"/>
        <label>2</label>
    </ligand>
</feature>
<reference evidence="15" key="1">
    <citation type="submission" date="2020-04" db="EMBL/GenBank/DDBJ databases">
        <authorList>
            <person name="Zhang T."/>
        </authorList>
    </citation>
    <scope>NUCLEOTIDE SEQUENCE</scope>
    <source>
        <strain evidence="15">HKST-UBA15</strain>
    </source>
</reference>
<dbReference type="GO" id="GO:0006096">
    <property type="term" value="P:glycolytic process"/>
    <property type="evidence" value="ECO:0007669"/>
    <property type="project" value="UniProtKB-UniRule"/>
</dbReference>
<evidence type="ECO:0000256" key="12">
    <source>
        <dbReference type="PIRSR" id="PIRSR001492-3"/>
    </source>
</evidence>
<comment type="pathway">
    <text evidence="2 8">Carbohydrate degradation; glycolysis; pyruvate from D-glyceraldehyde 3-phosphate: step 3/5.</text>
</comment>
<evidence type="ECO:0000313" key="15">
    <source>
        <dbReference type="EMBL" id="MCA9380061.1"/>
    </source>
</evidence>
<feature type="domain" description="Metalloenzyme" evidence="13">
    <location>
        <begin position="6"/>
        <end position="495"/>
    </location>
</feature>
<dbReference type="Gene3D" id="3.40.1450.10">
    <property type="entry name" value="BPG-independent phosphoglycerate mutase, domain B"/>
    <property type="match status" value="1"/>
</dbReference>
<dbReference type="SUPFAM" id="SSF64158">
    <property type="entry name" value="2,3-Bisphosphoglycerate-independent phosphoglycerate mutase, substrate-binding domain"/>
    <property type="match status" value="1"/>
</dbReference>
<comment type="subunit">
    <text evidence="8">Monomer.</text>
</comment>
<feature type="binding site" evidence="8 12">
    <location>
        <position position="457"/>
    </location>
    <ligand>
        <name>Mn(2+)</name>
        <dbReference type="ChEBI" id="CHEBI:29035"/>
        <label>1</label>
    </ligand>
</feature>